<gene>
    <name evidence="1" type="ORF">SCFA_910019</name>
</gene>
<evidence type="ECO:0000313" key="1">
    <source>
        <dbReference type="EMBL" id="VFU18901.1"/>
    </source>
</evidence>
<reference evidence="1" key="1">
    <citation type="submission" date="2019-03" db="EMBL/GenBank/DDBJ databases">
        <authorList>
            <person name="Hao L."/>
        </authorList>
    </citation>
    <scope>NUCLEOTIDE SEQUENCE</scope>
</reference>
<dbReference type="Pfam" id="PF11387">
    <property type="entry name" value="DUF2795"/>
    <property type="match status" value="1"/>
</dbReference>
<dbReference type="InterPro" id="IPR021527">
    <property type="entry name" value="DUF2795"/>
</dbReference>
<accession>A0A485M5X1</accession>
<organism evidence="1">
    <name type="scientific">anaerobic digester metagenome</name>
    <dbReference type="NCBI Taxonomy" id="1263854"/>
    <lineage>
        <taxon>unclassified sequences</taxon>
        <taxon>metagenomes</taxon>
        <taxon>ecological metagenomes</taxon>
    </lineage>
</organism>
<protein>
    <recommendedName>
        <fullName evidence="2">DUF2795 domain-containing protein</fullName>
    </recommendedName>
</protein>
<sequence>MEINAAEIQWYLENITFPATKMRIVNLARDNHAPDGVMDLLEGLPDREYSSPDEVIQTAGVKQ</sequence>
<proteinExistence type="predicted"/>
<dbReference type="EMBL" id="CAADRM010000160">
    <property type="protein sequence ID" value="VFU18901.1"/>
    <property type="molecule type" value="Genomic_DNA"/>
</dbReference>
<dbReference type="AlphaFoldDB" id="A0A485M5X1"/>
<name>A0A485M5X1_9ZZZZ</name>
<evidence type="ECO:0008006" key="2">
    <source>
        <dbReference type="Google" id="ProtNLM"/>
    </source>
</evidence>